<evidence type="ECO:0000256" key="1">
    <source>
        <dbReference type="SAM" id="MobiDB-lite"/>
    </source>
</evidence>
<reference evidence="3" key="1">
    <citation type="submission" date="2018-11" db="EMBL/GenBank/DDBJ databases">
        <authorList>
            <consortium name="Genoscope - CEA"/>
            <person name="William W."/>
        </authorList>
    </citation>
    <scope>NUCLEOTIDE SEQUENCE</scope>
</reference>
<feature type="non-terminal residue" evidence="3">
    <location>
        <position position="341"/>
    </location>
</feature>
<dbReference type="EMBL" id="LR031569">
    <property type="protein sequence ID" value="VDC69154.1"/>
    <property type="molecule type" value="Genomic_DNA"/>
</dbReference>
<organism evidence="3">
    <name type="scientific">Brassica campestris</name>
    <name type="common">Field mustard</name>
    <dbReference type="NCBI Taxonomy" id="3711"/>
    <lineage>
        <taxon>Eukaryota</taxon>
        <taxon>Viridiplantae</taxon>
        <taxon>Streptophyta</taxon>
        <taxon>Embryophyta</taxon>
        <taxon>Tracheophyta</taxon>
        <taxon>Spermatophyta</taxon>
        <taxon>Magnoliopsida</taxon>
        <taxon>eudicotyledons</taxon>
        <taxon>Gunneridae</taxon>
        <taxon>Pentapetalae</taxon>
        <taxon>rosids</taxon>
        <taxon>malvids</taxon>
        <taxon>Brassicales</taxon>
        <taxon>Brassicaceae</taxon>
        <taxon>Brassiceae</taxon>
        <taxon>Brassica</taxon>
    </lineage>
</organism>
<dbReference type="Gramene" id="A06p56220.2_BraZ1">
    <property type="protein sequence ID" value="A06p56220.2_BraZ1.CDS.1"/>
    <property type="gene ID" value="A06g56220.2_BraZ1"/>
</dbReference>
<protein>
    <submittedName>
        <fullName evidence="2">Uncharacterized protein</fullName>
    </submittedName>
</protein>
<feature type="compositionally biased region" description="Basic and acidic residues" evidence="1">
    <location>
        <begin position="226"/>
        <end position="245"/>
    </location>
</feature>
<dbReference type="AlphaFoldDB" id="A0A3P5YZX6"/>
<feature type="compositionally biased region" description="Basic and acidic residues" evidence="1">
    <location>
        <begin position="137"/>
        <end position="163"/>
    </location>
</feature>
<feature type="compositionally biased region" description="Basic residues" evidence="1">
    <location>
        <begin position="325"/>
        <end position="341"/>
    </location>
</feature>
<feature type="region of interest" description="Disordered" evidence="1">
    <location>
        <begin position="1"/>
        <end position="199"/>
    </location>
</feature>
<evidence type="ECO:0000313" key="3">
    <source>
        <dbReference type="EMBL" id="VDC69154.1"/>
    </source>
</evidence>
<feature type="compositionally biased region" description="Polar residues" evidence="1">
    <location>
        <begin position="55"/>
        <end position="72"/>
    </location>
</feature>
<feature type="compositionally biased region" description="Basic and acidic residues" evidence="1">
    <location>
        <begin position="77"/>
        <end position="123"/>
    </location>
</feature>
<feature type="region of interest" description="Disordered" evidence="1">
    <location>
        <begin position="221"/>
        <end position="341"/>
    </location>
</feature>
<dbReference type="Proteomes" id="UP000694005">
    <property type="component" value="Chromosome A06"/>
</dbReference>
<sequence>MLSHEAEDCPEALQEREEKAKKDTEDKQKLTLNTRRHENERTERGYQDQRRGLQRSETYNASQPPNPKNSRQIYRPPVERSYNRENRSWKTMEEERYGAKSHSRREDAAGHLRYNHRDSRGTERWVTTGRRFQHSSRASERELLREGERSASHFRNSREDERSFVGSPPVRVLEGSTGAPHADEGRAELPAIREEPIPDEVMVEAREELREVMIQYTSCADPTESAARKERLRRAEEQGEVEKSTEQIARQLMKESRPALELVDTEPLATRVPVTQRLGPATQEEENVGVTLETGRVPARKRLGRPPTKKPLGVNTATAGSSGVAKRKVSQVRVSPKRRTS</sequence>
<feature type="compositionally biased region" description="Basic and acidic residues" evidence="1">
    <location>
        <begin position="1"/>
        <end position="51"/>
    </location>
</feature>
<dbReference type="EMBL" id="LS974622">
    <property type="protein sequence ID" value="CAG7873382.1"/>
    <property type="molecule type" value="Genomic_DNA"/>
</dbReference>
<proteinExistence type="predicted"/>
<name>A0A3P5YZX6_BRACM</name>
<feature type="compositionally biased region" description="Basic residues" evidence="1">
    <location>
        <begin position="298"/>
        <end position="308"/>
    </location>
</feature>
<gene>
    <name evidence="3" type="ORF">BRAA06T27694Z</name>
    <name evidence="2" type="ORF">BRAPAZ1V2_A06P56220.2</name>
</gene>
<feature type="compositionally biased region" description="Basic and acidic residues" evidence="1">
    <location>
        <begin position="181"/>
        <end position="196"/>
    </location>
</feature>
<evidence type="ECO:0000313" key="2">
    <source>
        <dbReference type="EMBL" id="CAG7873382.1"/>
    </source>
</evidence>
<accession>A0A3P5YZX6</accession>